<evidence type="ECO:0000259" key="6">
    <source>
        <dbReference type="Pfam" id="PF03717"/>
    </source>
</evidence>
<dbReference type="InterPro" id="IPR012338">
    <property type="entry name" value="Beta-lactam/transpept-like"/>
</dbReference>
<keyword evidence="4" id="KW-1133">Transmembrane helix</keyword>
<evidence type="ECO:0000256" key="1">
    <source>
        <dbReference type="ARBA" id="ARBA00004370"/>
    </source>
</evidence>
<dbReference type="SUPFAM" id="SSF56519">
    <property type="entry name" value="Penicillin binding protein dimerisation domain"/>
    <property type="match status" value="1"/>
</dbReference>
<protein>
    <submittedName>
        <fullName evidence="7">Cell division protein FtsI</fullName>
    </submittedName>
</protein>
<evidence type="ECO:0000259" key="5">
    <source>
        <dbReference type="Pfam" id="PF00905"/>
    </source>
</evidence>
<evidence type="ECO:0000313" key="8">
    <source>
        <dbReference type="Proteomes" id="UP001501495"/>
    </source>
</evidence>
<reference evidence="8" key="1">
    <citation type="journal article" date="2019" name="Int. J. Syst. Evol. Microbiol.">
        <title>The Global Catalogue of Microorganisms (GCM) 10K type strain sequencing project: providing services to taxonomists for standard genome sequencing and annotation.</title>
        <authorList>
            <consortium name="The Broad Institute Genomics Platform"/>
            <consortium name="The Broad Institute Genome Sequencing Center for Infectious Disease"/>
            <person name="Wu L."/>
            <person name="Ma J."/>
        </authorList>
    </citation>
    <scope>NUCLEOTIDE SEQUENCE [LARGE SCALE GENOMIC DNA]</scope>
    <source>
        <strain evidence="8">JCM 16703</strain>
    </source>
</reference>
<dbReference type="InterPro" id="IPR005311">
    <property type="entry name" value="PBP_dimer"/>
</dbReference>
<keyword evidence="4" id="KW-0812">Transmembrane</keyword>
<dbReference type="Gene3D" id="3.90.1310.10">
    <property type="entry name" value="Penicillin-binding protein 2a (Domain 2)"/>
    <property type="match status" value="1"/>
</dbReference>
<accession>A0ABP7XA64</accession>
<dbReference type="PANTHER" id="PTHR30627:SF1">
    <property type="entry name" value="PEPTIDOGLYCAN D,D-TRANSPEPTIDASE FTSI"/>
    <property type="match status" value="1"/>
</dbReference>
<gene>
    <name evidence="7" type="primary">ftsI</name>
    <name evidence="7" type="ORF">GCM10022215_01880</name>
</gene>
<dbReference type="RefSeq" id="WP_344731306.1">
    <property type="nucleotide sequence ID" value="NZ_BAAAZH010000001.1"/>
</dbReference>
<feature type="domain" description="Penicillin-binding protein transpeptidase" evidence="5">
    <location>
        <begin position="276"/>
        <end position="585"/>
    </location>
</feature>
<keyword evidence="7" id="KW-0131">Cell cycle</keyword>
<dbReference type="InterPro" id="IPR050515">
    <property type="entry name" value="Beta-lactam/transpept"/>
</dbReference>
<evidence type="ECO:0000256" key="2">
    <source>
        <dbReference type="ARBA" id="ARBA00007171"/>
    </source>
</evidence>
<dbReference type="GO" id="GO:0051301">
    <property type="term" value="P:cell division"/>
    <property type="evidence" value="ECO:0007669"/>
    <property type="project" value="UniProtKB-KW"/>
</dbReference>
<dbReference type="Pfam" id="PF00905">
    <property type="entry name" value="Transpeptidase"/>
    <property type="match status" value="1"/>
</dbReference>
<comment type="caution">
    <text evidence="7">The sequence shown here is derived from an EMBL/GenBank/DDBJ whole genome shotgun (WGS) entry which is preliminary data.</text>
</comment>
<proteinExistence type="inferred from homology"/>
<dbReference type="SUPFAM" id="SSF56601">
    <property type="entry name" value="beta-lactamase/transpeptidase-like"/>
    <property type="match status" value="1"/>
</dbReference>
<comment type="subcellular location">
    <subcellularLocation>
        <location evidence="1">Membrane</location>
    </subcellularLocation>
</comment>
<organism evidence="7 8">
    <name type="scientific">Nocardioides fonticola</name>
    <dbReference type="NCBI Taxonomy" id="450363"/>
    <lineage>
        <taxon>Bacteria</taxon>
        <taxon>Bacillati</taxon>
        <taxon>Actinomycetota</taxon>
        <taxon>Actinomycetes</taxon>
        <taxon>Propionibacteriales</taxon>
        <taxon>Nocardioidaceae</taxon>
        <taxon>Nocardioides</taxon>
    </lineage>
</organism>
<evidence type="ECO:0000256" key="3">
    <source>
        <dbReference type="ARBA" id="ARBA00023136"/>
    </source>
</evidence>
<keyword evidence="7" id="KW-0132">Cell division</keyword>
<evidence type="ECO:0000256" key="4">
    <source>
        <dbReference type="SAM" id="Phobius"/>
    </source>
</evidence>
<evidence type="ECO:0000313" key="7">
    <source>
        <dbReference type="EMBL" id="GAA4108290.1"/>
    </source>
</evidence>
<name>A0ABP7XA64_9ACTN</name>
<dbReference type="Proteomes" id="UP001501495">
    <property type="component" value="Unassembled WGS sequence"/>
</dbReference>
<dbReference type="InterPro" id="IPR036138">
    <property type="entry name" value="PBP_dimer_sf"/>
</dbReference>
<keyword evidence="3 4" id="KW-0472">Membrane</keyword>
<dbReference type="Gene3D" id="3.30.450.330">
    <property type="match status" value="1"/>
</dbReference>
<dbReference type="PANTHER" id="PTHR30627">
    <property type="entry name" value="PEPTIDOGLYCAN D,D-TRANSPEPTIDASE"/>
    <property type="match status" value="1"/>
</dbReference>
<keyword evidence="8" id="KW-1185">Reference proteome</keyword>
<dbReference type="Pfam" id="PF03717">
    <property type="entry name" value="PBP_dimer"/>
    <property type="match status" value="1"/>
</dbReference>
<dbReference type="EMBL" id="BAAAZH010000001">
    <property type="protein sequence ID" value="GAA4108290.1"/>
    <property type="molecule type" value="Genomic_DNA"/>
</dbReference>
<feature type="transmembrane region" description="Helical" evidence="4">
    <location>
        <begin position="21"/>
        <end position="40"/>
    </location>
</feature>
<sequence>MSPRREGRLRRESGVRRGAPQFRLRIGFVVIAMVFSVFGARLVQLQAVDPGAYAALAASEGTVDVVLPADRGRILDRNGEVMAESVDGLMIIADPLLVNTDKDGNETDRAPELARFLAQRLHVDYFTILPRLRDTASRFQYIARAVPAALATKVVARAKAMGFDGLSTRRDPVRLYPGGDVAANLIGFLGTPHENGTARPLAGFEATFDDVLAGRDGSARYTVDSVSNGNRIPLGQSTVVPAVDGQDLHTTIDRDLQWYTQRVLRKTVEDARADSGAAVVLDTRTGQVLSLADYPTFDANEPLESPKEDLGARSVSDVYEPGSVEKVLTLSSLIDAGKVTDRTRLLVPGSLARQDRVIHDWFPHGTIKLTLAGVIAKSSNIGTVLAADKFAPGQLHSYLSRFGLGRATDTGIRGESAGILPGGSAWTSQTQDRVAFGQSVSVNALQMAAAVNTVANGGVRVDPSVILGSATTDDGQTVGSDDVRERRVISSDAAHQMALMMERVVDPEAGVAPGAQVPGYRVAGKTGTAQRANSECGCYDGTFTVSFAGFAPADSPRFTIYVVVQNPRNGGGGGSVAGPAFSQIMSYALRRYGVPPTGTRPSSLPVEW</sequence>
<dbReference type="InterPro" id="IPR001460">
    <property type="entry name" value="PCN-bd_Tpept"/>
</dbReference>
<comment type="similarity">
    <text evidence="2">Belongs to the transpeptidase family.</text>
</comment>
<dbReference type="Gene3D" id="3.40.710.10">
    <property type="entry name" value="DD-peptidase/beta-lactamase superfamily"/>
    <property type="match status" value="1"/>
</dbReference>
<feature type="domain" description="Penicillin-binding protein dimerisation" evidence="6">
    <location>
        <begin position="67"/>
        <end position="226"/>
    </location>
</feature>